<dbReference type="Pfam" id="PF13559">
    <property type="entry name" value="DUF4129"/>
    <property type="match status" value="1"/>
</dbReference>
<dbReference type="Pfam" id="PF01841">
    <property type="entry name" value="Transglut_core"/>
    <property type="match status" value="1"/>
</dbReference>
<feature type="transmembrane region" description="Helical" evidence="1">
    <location>
        <begin position="129"/>
        <end position="147"/>
    </location>
</feature>
<evidence type="ECO:0000313" key="3">
    <source>
        <dbReference type="EMBL" id="TYT25619.1"/>
    </source>
</evidence>
<name>A0A5D4XM29_9GAMM</name>
<dbReference type="SMART" id="SM00460">
    <property type="entry name" value="TGc"/>
    <property type="match status" value="1"/>
</dbReference>
<dbReference type="RefSeq" id="WP_149102169.1">
    <property type="nucleotide sequence ID" value="NZ_VTFT01000001.1"/>
</dbReference>
<dbReference type="InterPro" id="IPR002931">
    <property type="entry name" value="Transglutaminase-like"/>
</dbReference>
<keyword evidence="1" id="KW-0472">Membrane</keyword>
<feature type="transmembrane region" description="Helical" evidence="1">
    <location>
        <begin position="65"/>
        <end position="94"/>
    </location>
</feature>
<dbReference type="InterPro" id="IPR021878">
    <property type="entry name" value="TgpA_N"/>
</dbReference>
<dbReference type="EMBL" id="VTFT01000001">
    <property type="protein sequence ID" value="TYT25619.1"/>
    <property type="molecule type" value="Genomic_DNA"/>
</dbReference>
<feature type="transmembrane region" description="Helical" evidence="1">
    <location>
        <begin position="36"/>
        <end position="53"/>
    </location>
</feature>
<evidence type="ECO:0000256" key="1">
    <source>
        <dbReference type="SAM" id="Phobius"/>
    </source>
</evidence>
<dbReference type="SUPFAM" id="SSF54001">
    <property type="entry name" value="Cysteine proteinases"/>
    <property type="match status" value="1"/>
</dbReference>
<feature type="transmembrane region" description="Helical" evidence="1">
    <location>
        <begin position="543"/>
        <end position="562"/>
    </location>
</feature>
<dbReference type="PANTHER" id="PTHR42736">
    <property type="entry name" value="PROTEIN-GLUTAMINE GAMMA-GLUTAMYLTRANSFERASE"/>
    <property type="match status" value="1"/>
</dbReference>
<keyword evidence="4" id="KW-1185">Reference proteome</keyword>
<dbReference type="InterPro" id="IPR038765">
    <property type="entry name" value="Papain-like_cys_pep_sf"/>
</dbReference>
<gene>
    <name evidence="3" type="ORF">FZO89_04725</name>
</gene>
<dbReference type="OrthoDB" id="9804872at2"/>
<proteinExistence type="predicted"/>
<organism evidence="3 4">
    <name type="scientific">Luteimonas viscosa</name>
    <dbReference type="NCBI Taxonomy" id="1132694"/>
    <lineage>
        <taxon>Bacteria</taxon>
        <taxon>Pseudomonadati</taxon>
        <taxon>Pseudomonadota</taxon>
        <taxon>Gammaproteobacteria</taxon>
        <taxon>Lysobacterales</taxon>
        <taxon>Lysobacteraceae</taxon>
        <taxon>Luteimonas</taxon>
    </lineage>
</organism>
<evidence type="ECO:0000313" key="4">
    <source>
        <dbReference type="Proteomes" id="UP000324973"/>
    </source>
</evidence>
<dbReference type="AlphaFoldDB" id="A0A5D4XM29"/>
<evidence type="ECO:0000259" key="2">
    <source>
        <dbReference type="SMART" id="SM00460"/>
    </source>
</evidence>
<dbReference type="PANTHER" id="PTHR42736:SF1">
    <property type="entry name" value="PROTEIN-GLUTAMINE GAMMA-GLUTAMYLTRANSFERASE"/>
    <property type="match status" value="1"/>
</dbReference>
<protein>
    <submittedName>
        <fullName evidence="3">DUF3488 domain-containing protein</fullName>
    </submittedName>
</protein>
<dbReference type="Proteomes" id="UP000324973">
    <property type="component" value="Unassembled WGS sequence"/>
</dbReference>
<accession>A0A5D4XM29</accession>
<feature type="domain" description="Transglutaminase-like" evidence="2">
    <location>
        <begin position="404"/>
        <end position="475"/>
    </location>
</feature>
<reference evidence="3 4" key="1">
    <citation type="submission" date="2019-08" db="EMBL/GenBank/DDBJ databases">
        <title>Luteimonas viscosus sp. nov., isolated from soil of a sunflower field.</title>
        <authorList>
            <person name="Jianli Z."/>
            <person name="Ying Z."/>
        </authorList>
    </citation>
    <scope>NUCLEOTIDE SEQUENCE [LARGE SCALE GENOMIC DNA]</scope>
    <source>
        <strain evidence="3 4">XBU10</strain>
    </source>
</reference>
<comment type="caution">
    <text evidence="3">The sequence shown here is derived from an EMBL/GenBank/DDBJ whole genome shotgun (WGS) entry which is preliminary data.</text>
</comment>
<feature type="transmembrane region" description="Helical" evidence="1">
    <location>
        <begin position="167"/>
        <end position="185"/>
    </location>
</feature>
<keyword evidence="1" id="KW-0812">Transmembrane</keyword>
<dbReference type="Gene3D" id="3.10.620.30">
    <property type="match status" value="1"/>
</dbReference>
<dbReference type="Pfam" id="PF11992">
    <property type="entry name" value="TgpA_N"/>
    <property type="match status" value="1"/>
</dbReference>
<dbReference type="InterPro" id="IPR025403">
    <property type="entry name" value="TgpA-like_C"/>
</dbReference>
<dbReference type="InterPro" id="IPR052901">
    <property type="entry name" value="Bact_TGase-like"/>
</dbReference>
<sequence>MARVDPQPLSPAARAWSLAAGAACLLPLLPQLPAPVAIGSVAMALAIGTLSWWRPLPGWLRMLLALALVAAVLSMFGFALGRDVACALLAVMLAFKPGELVTLRDARSLVGFALFAPFSTFLLDQGPLSLLLGLVGATLALVALLQLSEEESGDAAPIRPWRRVSTVLRLVAIGLPLALVAFWLFPRIGSPLWGVPERVLARPGLSDEMTPGEWLDLMNDDRPALRVSFFGTVPSTSQMYWRGPVLMDYDGRSWTRSRWLSDLPVPATTRGPVAWDYEVEVEPTERRTLVALELPLAVPVGARVAWDHVLQSDVPLGRVTRWRMRASPPSTFEPQLPALFRQNALRLPEGYNPRTVALARQWRREVGAENDVAVVDRAMRMIRNEFGYTLSTPLPGRHAADEFLFDWKQGFCEHFSSAFVILMRAAGIPSRVVTGYVGGDRNPIGDYWIVRNEDAHAWAEVWLDGRGWVRVDPTAAVAPERIYDTIDDRTDGGGFGGLPGVTPMLDLGDWLRRGWNDLVLGFDAARQLAILRPIGLDRTGARGLVGLFGACAVLALGWMLWLTARAERSGDPVVRAWRRLGARYARFGLAREAHEPAQQWARRVAAARPADAEALLALSARFAKWRYAPRIDADDPRPLIRDLRRYRPA</sequence>
<keyword evidence="1" id="KW-1133">Transmembrane helix</keyword>